<dbReference type="KEGG" id="palb:EJC50_29160"/>
<dbReference type="RefSeq" id="WP_126019721.1">
    <property type="nucleotide sequence ID" value="NZ_CP034437.1"/>
</dbReference>
<sequence length="457" mass="53439">MLLIKSPLTRKPERDYILDVLFHHFLGLSYEILYEEREDVEISLPGSNGVIRLADVLLRTEEDRWLTSRSMPREPIEHSVHARFGAVPILYGQRGRSGLYIEEGQDDCYCGIDILGSSFFMLTRYEELLANKRDARDRFPSESSIAYRANFLDRPIVNEYVEIFWELMKKRWPRIERKDRQASLVLSHDVDWPFYSFGKSPIRMLKDSLADIVKRRNYEASYLKARAAWRTRGGELIDDPFNTFRWLMTLSEKAGLRSAFYFITEETVAGLDGNYSVYNPEIQSLMREIHGRGHEIGLHPSYDTYNSPDRISRQFQILLDIAGKNGIRQERWGGRQHYLRWKGPETWQYWEEAGLDYDSTLGYADSPGFRCGVCYEYPVFNLLSREPLNLVEKPLIVMEQTVWKGSAGQTKEEAALEQIGSLYQQCRSFGGQFTLLWHNSEFVTNEQRTTYRKCLDQ</sequence>
<dbReference type="CDD" id="cd10931">
    <property type="entry name" value="CE4_u7"/>
    <property type="match status" value="1"/>
</dbReference>
<dbReference type="SUPFAM" id="SSF88713">
    <property type="entry name" value="Glycoside hydrolase/deacetylase"/>
    <property type="match status" value="1"/>
</dbReference>
<proteinExistence type="predicted"/>
<dbReference type="Proteomes" id="UP000272528">
    <property type="component" value="Chromosome"/>
</dbReference>
<reference evidence="3" key="1">
    <citation type="submission" date="2018-12" db="EMBL/GenBank/DDBJ databases">
        <title>Genome sequence of Peanibacillus sp.</title>
        <authorList>
            <person name="Subramani G."/>
            <person name="Srinivasan S."/>
            <person name="Kim M.K."/>
        </authorList>
    </citation>
    <scope>NUCLEOTIDE SEQUENCE [LARGE SCALE GENOMIC DNA]</scope>
    <source>
        <strain evidence="3">18JY67-1</strain>
    </source>
</reference>
<dbReference type="AlphaFoldDB" id="A0A3Q8X9B0"/>
<keyword evidence="3" id="KW-1185">Reference proteome</keyword>
<organism evidence="2 3">
    <name type="scientific">Paenibacillus albus</name>
    <dbReference type="NCBI Taxonomy" id="2495582"/>
    <lineage>
        <taxon>Bacteria</taxon>
        <taxon>Bacillati</taxon>
        <taxon>Bacillota</taxon>
        <taxon>Bacilli</taxon>
        <taxon>Bacillales</taxon>
        <taxon>Paenibacillaceae</taxon>
        <taxon>Paenibacillus</taxon>
    </lineage>
</organism>
<dbReference type="OrthoDB" id="5573484at2"/>
<dbReference type="Pfam" id="PF23019">
    <property type="entry name" value="DUF7033"/>
    <property type="match status" value="1"/>
</dbReference>
<name>A0A3Q8X9B0_9BACL</name>
<evidence type="ECO:0000313" key="3">
    <source>
        <dbReference type="Proteomes" id="UP000272528"/>
    </source>
</evidence>
<gene>
    <name evidence="2" type="ORF">EJC50_29160</name>
</gene>
<dbReference type="InterPro" id="IPR054297">
    <property type="entry name" value="DUF7033"/>
</dbReference>
<dbReference type="EMBL" id="CP034437">
    <property type="protein sequence ID" value="AZN43305.1"/>
    <property type="molecule type" value="Genomic_DNA"/>
</dbReference>
<accession>A0A3Q8X9B0</accession>
<evidence type="ECO:0000313" key="2">
    <source>
        <dbReference type="EMBL" id="AZN43305.1"/>
    </source>
</evidence>
<protein>
    <recommendedName>
        <fullName evidence="1">DUF7033 domain-containing protein</fullName>
    </recommendedName>
</protein>
<dbReference type="InterPro" id="IPR011330">
    <property type="entry name" value="Glyco_hydro/deAcase_b/a-brl"/>
</dbReference>
<feature type="domain" description="DUF7033" evidence="1">
    <location>
        <begin position="111"/>
        <end position="195"/>
    </location>
</feature>
<evidence type="ECO:0000259" key="1">
    <source>
        <dbReference type="Pfam" id="PF23019"/>
    </source>
</evidence>
<dbReference type="GO" id="GO:0005975">
    <property type="term" value="P:carbohydrate metabolic process"/>
    <property type="evidence" value="ECO:0007669"/>
    <property type="project" value="InterPro"/>
</dbReference>
<dbReference type="Gene3D" id="3.20.20.370">
    <property type="entry name" value="Glycoside hydrolase/deacetylase"/>
    <property type="match status" value="1"/>
</dbReference>